<feature type="non-terminal residue" evidence="1">
    <location>
        <position position="1"/>
    </location>
</feature>
<evidence type="ECO:0000313" key="1">
    <source>
        <dbReference type="EMBL" id="KAG8191056.1"/>
    </source>
</evidence>
<dbReference type="AlphaFoldDB" id="A0AAV6V5U8"/>
<reference evidence="1 2" key="1">
    <citation type="journal article" date="2022" name="Nat. Ecol. Evol.">
        <title>A masculinizing supergene underlies an exaggerated male reproductive morph in a spider.</title>
        <authorList>
            <person name="Hendrickx F."/>
            <person name="De Corte Z."/>
            <person name="Sonet G."/>
            <person name="Van Belleghem S.M."/>
            <person name="Kostlbacher S."/>
            <person name="Vangestel C."/>
        </authorList>
    </citation>
    <scope>NUCLEOTIDE SEQUENCE [LARGE SCALE GENOMIC DNA]</scope>
    <source>
        <strain evidence="1">W744_W776</strain>
    </source>
</reference>
<sequence length="108" mass="12404">VCTKCHVCNSVYNDSCVVIDTNQYLTDCMKINHDTKRNYTICRKESFSVSSTEFQMTTSRTIRTCGYEKHPKFDCFYNSNHDIKEKPFVNAQKTDVTQAAICNSCCTT</sequence>
<proteinExistence type="predicted"/>
<evidence type="ECO:0000313" key="2">
    <source>
        <dbReference type="Proteomes" id="UP000827092"/>
    </source>
</evidence>
<evidence type="ECO:0008006" key="3">
    <source>
        <dbReference type="Google" id="ProtNLM"/>
    </source>
</evidence>
<comment type="caution">
    <text evidence="1">The sequence shown here is derived from an EMBL/GenBank/DDBJ whole genome shotgun (WGS) entry which is preliminary data.</text>
</comment>
<keyword evidence="2" id="KW-1185">Reference proteome</keyword>
<protein>
    <recommendedName>
        <fullName evidence="3">Glycoprotein</fullName>
    </recommendedName>
</protein>
<accession>A0AAV6V5U8</accession>
<organism evidence="1 2">
    <name type="scientific">Oedothorax gibbosus</name>
    <dbReference type="NCBI Taxonomy" id="931172"/>
    <lineage>
        <taxon>Eukaryota</taxon>
        <taxon>Metazoa</taxon>
        <taxon>Ecdysozoa</taxon>
        <taxon>Arthropoda</taxon>
        <taxon>Chelicerata</taxon>
        <taxon>Arachnida</taxon>
        <taxon>Araneae</taxon>
        <taxon>Araneomorphae</taxon>
        <taxon>Entelegynae</taxon>
        <taxon>Araneoidea</taxon>
        <taxon>Linyphiidae</taxon>
        <taxon>Erigoninae</taxon>
        <taxon>Oedothorax</taxon>
    </lineage>
</organism>
<dbReference type="Proteomes" id="UP000827092">
    <property type="component" value="Unassembled WGS sequence"/>
</dbReference>
<gene>
    <name evidence="1" type="ORF">JTE90_008371</name>
</gene>
<name>A0AAV6V5U8_9ARAC</name>
<dbReference type="EMBL" id="JAFNEN010000167">
    <property type="protein sequence ID" value="KAG8191056.1"/>
    <property type="molecule type" value="Genomic_DNA"/>
</dbReference>